<name>A0A318TB49_9BRAD</name>
<accession>A0A318TB49</accession>
<comment type="caution">
    <text evidence="1">The sequence shown here is derived from an EMBL/GenBank/DDBJ whole genome shotgun (WGS) entry which is preliminary data.</text>
</comment>
<evidence type="ECO:0000313" key="2">
    <source>
        <dbReference type="Proteomes" id="UP000248148"/>
    </source>
</evidence>
<evidence type="ECO:0008006" key="3">
    <source>
        <dbReference type="Google" id="ProtNLM"/>
    </source>
</evidence>
<dbReference type="Proteomes" id="UP000248148">
    <property type="component" value="Unassembled WGS sequence"/>
</dbReference>
<evidence type="ECO:0000313" key="1">
    <source>
        <dbReference type="EMBL" id="PYF01816.1"/>
    </source>
</evidence>
<organism evidence="1 2">
    <name type="scientific">Rhodopseudomonas faecalis</name>
    <dbReference type="NCBI Taxonomy" id="99655"/>
    <lineage>
        <taxon>Bacteria</taxon>
        <taxon>Pseudomonadati</taxon>
        <taxon>Pseudomonadota</taxon>
        <taxon>Alphaproteobacteria</taxon>
        <taxon>Hyphomicrobiales</taxon>
        <taxon>Nitrobacteraceae</taxon>
        <taxon>Rhodopseudomonas</taxon>
    </lineage>
</organism>
<protein>
    <recommendedName>
        <fullName evidence="3">TnsA endonuclease-like protein</fullName>
    </recommendedName>
</protein>
<gene>
    <name evidence="1" type="ORF">BJ122_11739</name>
</gene>
<sequence length="179" mass="19859">MRCIGAPIFRTRLARDVGCLLDLDPTVISWTCLPLVLSRRNRHHVPDFSVTRPEGASLVDAKPTFGKRTALDWVGEAAQSLGYQYETRQEAELRGSVRLENARDLLQYAAYRPSLGDRVRILTVLEECGSLPLSSCLQAIRSGHDAIAVIASLALQRFIEIELDEARIGPGTIISRFRG</sequence>
<reference evidence="1 2" key="1">
    <citation type="submission" date="2018-06" db="EMBL/GenBank/DDBJ databases">
        <title>Genomic Encyclopedia of Archaeal and Bacterial Type Strains, Phase II (KMG-II): from individual species to whole genera.</title>
        <authorList>
            <person name="Goeker M."/>
        </authorList>
    </citation>
    <scope>NUCLEOTIDE SEQUENCE [LARGE SCALE GENOMIC DNA]</scope>
    <source>
        <strain evidence="1 2">JCM 11668</strain>
    </source>
</reference>
<dbReference type="AlphaFoldDB" id="A0A318TB49"/>
<proteinExistence type="predicted"/>
<keyword evidence="2" id="KW-1185">Reference proteome</keyword>
<dbReference type="EMBL" id="QJTI01000017">
    <property type="protein sequence ID" value="PYF01816.1"/>
    <property type="molecule type" value="Genomic_DNA"/>
</dbReference>